<sequence length="115" mass="13267">MALCTGECQNADNGANLFVTIFHAHATMVFNDGFSCTGHIFPVREFLKKKYFAFPKRRARFLGKNPWYSVPVRIIQVSRVMIRTWDFLQSGCIFSSLFVRWGYWGETISWTGGTK</sequence>
<evidence type="ECO:0000313" key="2">
    <source>
        <dbReference type="Proteomes" id="UP000002408"/>
    </source>
</evidence>
<protein>
    <submittedName>
        <fullName evidence="1">Uncharacterized protein</fullName>
    </submittedName>
</protein>
<dbReference type="KEGG" id="mbn:Mboo_1498"/>
<dbReference type="AlphaFoldDB" id="A7I8F5"/>
<dbReference type="Proteomes" id="UP000002408">
    <property type="component" value="Chromosome"/>
</dbReference>
<accession>A7I8F5</accession>
<dbReference type="HOGENOM" id="CLU_2103476_0_0_2"/>
<dbReference type="EMBL" id="CP000780">
    <property type="protein sequence ID" value="ABS56016.1"/>
    <property type="molecule type" value="Genomic_DNA"/>
</dbReference>
<proteinExistence type="predicted"/>
<name>A7I8F5_METB6</name>
<dbReference type="STRING" id="456442.Mboo_1498"/>
<gene>
    <name evidence="1" type="ordered locus">Mboo_1498</name>
</gene>
<keyword evidence="2" id="KW-1185">Reference proteome</keyword>
<reference evidence="2" key="1">
    <citation type="journal article" date="2015" name="Microbiology">
        <title>Genome of Methanoregula boonei 6A8 reveals adaptations to oligotrophic peatland environments.</title>
        <authorList>
            <person name="Braeuer S."/>
            <person name="Cadillo-Quiroz H."/>
            <person name="Kyrpides N."/>
            <person name="Woyke T."/>
            <person name="Goodwin L."/>
            <person name="Detter C."/>
            <person name="Podell S."/>
            <person name="Yavitt J.B."/>
            <person name="Zinder S.H."/>
        </authorList>
    </citation>
    <scope>NUCLEOTIDE SEQUENCE [LARGE SCALE GENOMIC DNA]</scope>
    <source>
        <strain evidence="2">DSM 21154 / JCM 14090 / 6A8</strain>
    </source>
</reference>
<evidence type="ECO:0000313" key="1">
    <source>
        <dbReference type="EMBL" id="ABS56016.1"/>
    </source>
</evidence>
<organism evidence="1 2">
    <name type="scientific">Methanoregula boonei (strain DSM 21154 / JCM 14090 / 6A8)</name>
    <dbReference type="NCBI Taxonomy" id="456442"/>
    <lineage>
        <taxon>Archaea</taxon>
        <taxon>Methanobacteriati</taxon>
        <taxon>Methanobacteriota</taxon>
        <taxon>Stenosarchaea group</taxon>
        <taxon>Methanomicrobia</taxon>
        <taxon>Methanomicrobiales</taxon>
        <taxon>Methanoregulaceae</taxon>
        <taxon>Methanoregula</taxon>
    </lineage>
</organism>